<evidence type="ECO:0000313" key="2">
    <source>
        <dbReference type="Proteomes" id="UP000500767"/>
    </source>
</evidence>
<dbReference type="RefSeq" id="WP_171833880.1">
    <property type="nucleotide sequence ID" value="NZ_CP053709.1"/>
</dbReference>
<dbReference type="KEGG" id="lck:HN018_23460"/>
<dbReference type="AlphaFoldDB" id="A0A6M8HX58"/>
<dbReference type="EMBL" id="CP053709">
    <property type="protein sequence ID" value="QKE93144.1"/>
    <property type="molecule type" value="Genomic_DNA"/>
</dbReference>
<keyword evidence="2" id="KW-1185">Reference proteome</keyword>
<name>A0A6M8HX58_9PROT</name>
<accession>A0A6M8HX58</accession>
<reference evidence="1 2" key="1">
    <citation type="journal article" date="2014" name="World J. Microbiol. Biotechnol.">
        <title>Biodiversity and physiological characteristics of Antarctic and Arctic lichens-associated bacteria.</title>
        <authorList>
            <person name="Lee Y.M."/>
            <person name="Kim E.H."/>
            <person name="Lee H.K."/>
            <person name="Hong S.G."/>
        </authorList>
    </citation>
    <scope>NUCLEOTIDE SEQUENCE [LARGE SCALE GENOMIC DNA]</scope>
    <source>
        <strain evidence="1 2">PAMC 26569</strain>
        <plasmid evidence="1">unnamed1</plasmid>
    </source>
</reference>
<protein>
    <submittedName>
        <fullName evidence="1">Uncharacterized protein</fullName>
    </submittedName>
</protein>
<geneLocation type="plasmid" evidence="1 2">
    <name>unnamed1</name>
</geneLocation>
<keyword evidence="1" id="KW-0614">Plasmid</keyword>
<sequence>MDQTLTHDTLAITSTAGWMSYEEFAEEYYETPLPYTRTPRVEIPEHELPF</sequence>
<gene>
    <name evidence="1" type="ORF">HN018_23460</name>
</gene>
<dbReference type="Proteomes" id="UP000500767">
    <property type="component" value="Plasmid unnamed1"/>
</dbReference>
<evidence type="ECO:0000313" key="1">
    <source>
        <dbReference type="EMBL" id="QKE93144.1"/>
    </source>
</evidence>
<organism evidence="1 2">
    <name type="scientific">Lichenicola cladoniae</name>
    <dbReference type="NCBI Taxonomy" id="1484109"/>
    <lineage>
        <taxon>Bacteria</taxon>
        <taxon>Pseudomonadati</taxon>
        <taxon>Pseudomonadota</taxon>
        <taxon>Alphaproteobacteria</taxon>
        <taxon>Acetobacterales</taxon>
        <taxon>Acetobacteraceae</taxon>
        <taxon>Lichenicola</taxon>
    </lineage>
</organism>
<proteinExistence type="predicted"/>